<dbReference type="EMBL" id="KN726164">
    <property type="protein sequence ID" value="KIH69402.1"/>
    <property type="molecule type" value="Genomic_DNA"/>
</dbReference>
<name>A0A0C2E1Y2_9BILA</name>
<evidence type="ECO:0000313" key="2">
    <source>
        <dbReference type="Proteomes" id="UP000054047"/>
    </source>
</evidence>
<accession>A0A0C2E1Y2</accession>
<evidence type="ECO:0000313" key="1">
    <source>
        <dbReference type="EMBL" id="KIH69402.1"/>
    </source>
</evidence>
<sequence>MRLIRSEVNAHTQMNRHKMKEFFDTKHKVDPGRHPKLAAEKTKSKHRKLTFNWDGPYRVIEITDNSALVTKIGVYEGSV</sequence>
<proteinExistence type="predicted"/>
<organism evidence="1 2">
    <name type="scientific">Ancylostoma duodenale</name>
    <dbReference type="NCBI Taxonomy" id="51022"/>
    <lineage>
        <taxon>Eukaryota</taxon>
        <taxon>Metazoa</taxon>
        <taxon>Ecdysozoa</taxon>
        <taxon>Nematoda</taxon>
        <taxon>Chromadorea</taxon>
        <taxon>Rhabditida</taxon>
        <taxon>Rhabditina</taxon>
        <taxon>Rhabditomorpha</taxon>
        <taxon>Strongyloidea</taxon>
        <taxon>Ancylostomatidae</taxon>
        <taxon>Ancylostomatinae</taxon>
        <taxon>Ancylostoma</taxon>
    </lineage>
</organism>
<reference evidence="1 2" key="1">
    <citation type="submission" date="2013-12" db="EMBL/GenBank/DDBJ databases">
        <title>Draft genome of the parsitic nematode Ancylostoma duodenale.</title>
        <authorList>
            <person name="Mitreva M."/>
        </authorList>
    </citation>
    <scope>NUCLEOTIDE SEQUENCE [LARGE SCALE GENOMIC DNA]</scope>
    <source>
        <strain evidence="1 2">Zhejiang</strain>
    </source>
</reference>
<gene>
    <name evidence="1" type="ORF">ANCDUO_00257</name>
</gene>
<dbReference type="Proteomes" id="UP000054047">
    <property type="component" value="Unassembled WGS sequence"/>
</dbReference>
<keyword evidence="2" id="KW-1185">Reference proteome</keyword>
<protein>
    <submittedName>
        <fullName evidence="1">Uncharacterized protein</fullName>
    </submittedName>
</protein>
<dbReference type="AlphaFoldDB" id="A0A0C2E1Y2"/>
<dbReference type="OrthoDB" id="5877084at2759"/>